<gene>
    <name evidence="1" type="ORF">RM764_30095</name>
</gene>
<dbReference type="Proteomes" id="UP001183809">
    <property type="component" value="Unassembled WGS sequence"/>
</dbReference>
<dbReference type="RefSeq" id="WP_311698668.1">
    <property type="nucleotide sequence ID" value="NZ_JAVREY010000049.1"/>
</dbReference>
<organism evidence="1 2">
    <name type="scientific">Streptomyces gibsoniae</name>
    <dbReference type="NCBI Taxonomy" id="3075529"/>
    <lineage>
        <taxon>Bacteria</taxon>
        <taxon>Bacillati</taxon>
        <taxon>Actinomycetota</taxon>
        <taxon>Actinomycetes</taxon>
        <taxon>Kitasatosporales</taxon>
        <taxon>Streptomycetaceae</taxon>
        <taxon>Streptomyces</taxon>
    </lineage>
</organism>
<reference evidence="2" key="1">
    <citation type="submission" date="2023-07" db="EMBL/GenBank/DDBJ databases">
        <title>30 novel species of actinomycetes from the DSMZ collection.</title>
        <authorList>
            <person name="Nouioui I."/>
        </authorList>
    </citation>
    <scope>NUCLEOTIDE SEQUENCE [LARGE SCALE GENOMIC DNA]</scope>
    <source>
        <strain evidence="2">DSM 41699</strain>
    </source>
</reference>
<protein>
    <submittedName>
        <fullName evidence="1">Uncharacterized protein</fullName>
    </submittedName>
</protein>
<keyword evidence="2" id="KW-1185">Reference proteome</keyword>
<accession>A0ABU2U2B9</accession>
<proteinExistence type="predicted"/>
<dbReference type="EMBL" id="JAVREY010000049">
    <property type="protein sequence ID" value="MDT0467206.1"/>
    <property type="molecule type" value="Genomic_DNA"/>
</dbReference>
<comment type="caution">
    <text evidence="1">The sequence shown here is derived from an EMBL/GenBank/DDBJ whole genome shotgun (WGS) entry which is preliminary data.</text>
</comment>
<evidence type="ECO:0000313" key="2">
    <source>
        <dbReference type="Proteomes" id="UP001183809"/>
    </source>
</evidence>
<evidence type="ECO:0000313" key="1">
    <source>
        <dbReference type="EMBL" id="MDT0467206.1"/>
    </source>
</evidence>
<name>A0ABU2U2B9_9ACTN</name>
<sequence length="82" mass="8273">MPFFFGSEHSGVACLFVDGTFVVADTAAEPLAAAGVPGDRALTVAAAGPAIPNIVNVAANTATTILRRSPSAFRVGSTEILQ</sequence>